<feature type="coiled-coil region" evidence="1">
    <location>
        <begin position="25"/>
        <end position="52"/>
    </location>
</feature>
<evidence type="ECO:0000256" key="1">
    <source>
        <dbReference type="SAM" id="Coils"/>
    </source>
</evidence>
<protein>
    <recommendedName>
        <fullName evidence="4">F-box domain-containing protein</fullName>
    </recommendedName>
</protein>
<comment type="caution">
    <text evidence="2">The sequence shown here is derived from an EMBL/GenBank/DDBJ whole genome shotgun (WGS) entry which is preliminary data.</text>
</comment>
<evidence type="ECO:0008006" key="4">
    <source>
        <dbReference type="Google" id="ProtNLM"/>
    </source>
</evidence>
<reference evidence="2" key="1">
    <citation type="submission" date="2023-03" db="EMBL/GenBank/DDBJ databases">
        <title>Massive genome expansion in bonnet fungi (Mycena s.s.) driven by repeated elements and novel gene families across ecological guilds.</title>
        <authorList>
            <consortium name="Lawrence Berkeley National Laboratory"/>
            <person name="Harder C.B."/>
            <person name="Miyauchi S."/>
            <person name="Viragh M."/>
            <person name="Kuo A."/>
            <person name="Thoen E."/>
            <person name="Andreopoulos B."/>
            <person name="Lu D."/>
            <person name="Skrede I."/>
            <person name="Drula E."/>
            <person name="Henrissat B."/>
            <person name="Morin E."/>
            <person name="Kohler A."/>
            <person name="Barry K."/>
            <person name="LaButti K."/>
            <person name="Morin E."/>
            <person name="Salamov A."/>
            <person name="Lipzen A."/>
            <person name="Mereny Z."/>
            <person name="Hegedus B."/>
            <person name="Baldrian P."/>
            <person name="Stursova M."/>
            <person name="Weitz H."/>
            <person name="Taylor A."/>
            <person name="Grigoriev I.V."/>
            <person name="Nagy L.G."/>
            <person name="Martin F."/>
            <person name="Kauserud H."/>
        </authorList>
    </citation>
    <scope>NUCLEOTIDE SEQUENCE</scope>
    <source>
        <strain evidence="2">CBHHK067</strain>
    </source>
</reference>
<dbReference type="Gene3D" id="3.80.10.10">
    <property type="entry name" value="Ribonuclease Inhibitor"/>
    <property type="match status" value="1"/>
</dbReference>
<evidence type="ECO:0000313" key="2">
    <source>
        <dbReference type="EMBL" id="KAJ7681766.1"/>
    </source>
</evidence>
<evidence type="ECO:0000313" key="3">
    <source>
        <dbReference type="Proteomes" id="UP001221757"/>
    </source>
</evidence>
<sequence>MSVSPTLLFGSPGLTNVENHVKVLIEAAESNIERLTAQIRELTLMRERERSILATLRLMVVPIGKLPTELLVEIFKHAVHTPLFSHIPISQYMYMPGSLFTRAAFGVSQKILGLAQVSPYWRQIVHSSPQLWAEGAIHVDLNKKRTSDETYLSGLQDFLIRSSQLPISVALSQDNALRSQPSISTSSSERARIMLSAASRWQNLSLIQVSFPHFRGLAPGTFNALECLNIRTRWHHTESVTMFQSSPRLRTLTLETRHDEPSDLALFQMPWSQLVDLQVNDNSIGGCRAILLQCSNLVSARFVTSHHWDFSPEASQAPVVVLPFLQTLIITFTGGSAQAIGGIAALFMPLALPSLQTLDLEFNPDEPHIWPTDVFSQFQNRSPNIEVIKLLYSVMDAPGLVALLRHAPALTTLDIRCSWNCVANDVFEGLRYDRDATLALAPKLQDVRFENVGDAFEEGLFEAAIRSRWWTDEQGLAGPSPPRVARLKSVSIICWDDREYFSDDLTTRMDNLVQQGLELDLY</sequence>
<dbReference type="InterPro" id="IPR032675">
    <property type="entry name" value="LRR_dom_sf"/>
</dbReference>
<gene>
    <name evidence="2" type="ORF">B0H17DRAFT_1333589</name>
</gene>
<dbReference type="AlphaFoldDB" id="A0AAD7GDT6"/>
<dbReference type="EMBL" id="JARKIE010000114">
    <property type="protein sequence ID" value="KAJ7681766.1"/>
    <property type="molecule type" value="Genomic_DNA"/>
</dbReference>
<name>A0AAD7GDT6_MYCRO</name>
<keyword evidence="3" id="KW-1185">Reference proteome</keyword>
<proteinExistence type="predicted"/>
<keyword evidence="1" id="KW-0175">Coiled coil</keyword>
<dbReference type="SUPFAM" id="SSF52047">
    <property type="entry name" value="RNI-like"/>
    <property type="match status" value="1"/>
</dbReference>
<dbReference type="Proteomes" id="UP001221757">
    <property type="component" value="Unassembled WGS sequence"/>
</dbReference>
<accession>A0AAD7GDT6</accession>
<organism evidence="2 3">
    <name type="scientific">Mycena rosella</name>
    <name type="common">Pink bonnet</name>
    <name type="synonym">Agaricus rosellus</name>
    <dbReference type="NCBI Taxonomy" id="1033263"/>
    <lineage>
        <taxon>Eukaryota</taxon>
        <taxon>Fungi</taxon>
        <taxon>Dikarya</taxon>
        <taxon>Basidiomycota</taxon>
        <taxon>Agaricomycotina</taxon>
        <taxon>Agaricomycetes</taxon>
        <taxon>Agaricomycetidae</taxon>
        <taxon>Agaricales</taxon>
        <taxon>Marasmiineae</taxon>
        <taxon>Mycenaceae</taxon>
        <taxon>Mycena</taxon>
    </lineage>
</organism>